<organism evidence="1 2">
    <name type="scientific">Undibacterium arcticum</name>
    <dbReference type="NCBI Taxonomy" id="1762892"/>
    <lineage>
        <taxon>Bacteria</taxon>
        <taxon>Pseudomonadati</taxon>
        <taxon>Pseudomonadota</taxon>
        <taxon>Betaproteobacteria</taxon>
        <taxon>Burkholderiales</taxon>
        <taxon>Oxalobacteraceae</taxon>
        <taxon>Undibacterium</taxon>
    </lineage>
</organism>
<sequence length="285" mass="30691">MSQASVSQEQHDITLAELLIVTCAEVWRDNGELLASGIGTLPRLAAGLAKLTHSPEVLLTDGEAYLIEEPIPLGPRPADYVVRAAGWMPFSRVFDCVWSGYRHALTMPTQIDRFGQANISCLGADYDKPKTQLLGARGFPGNSINHLNSYLVAAHNTRVFVAAEVDMVAAVGYNPARRTPGMRGDFIDLRHIVTDLCVLDFQGPDHAIRVRSLHPGVTFEEVQAATGFALLRAPDIGVTPLPDPAQLAIIRQLDPHNLRATALRNNPPAVKVAVPVAAATAKAST</sequence>
<dbReference type="Gene3D" id="3.40.1080.10">
    <property type="entry name" value="Glutaconate Coenzyme A-transferase"/>
    <property type="match status" value="1"/>
</dbReference>
<comment type="caution">
    <text evidence="1">The sequence shown here is derived from an EMBL/GenBank/DDBJ whole genome shotgun (WGS) entry which is preliminary data.</text>
</comment>
<proteinExistence type="predicted"/>
<dbReference type="InterPro" id="IPR004165">
    <property type="entry name" value="CoA_trans_fam_I"/>
</dbReference>
<dbReference type="EMBL" id="JBHRTP010000003">
    <property type="protein sequence ID" value="MFC3106536.1"/>
    <property type="molecule type" value="Genomic_DNA"/>
</dbReference>
<keyword evidence="2" id="KW-1185">Reference proteome</keyword>
<evidence type="ECO:0000313" key="1">
    <source>
        <dbReference type="EMBL" id="MFC3106536.1"/>
    </source>
</evidence>
<dbReference type="InterPro" id="IPR037171">
    <property type="entry name" value="NagB/RpiA_transferase-like"/>
</dbReference>
<protein>
    <submittedName>
        <fullName evidence="1">CoA-transferase subunit beta</fullName>
    </submittedName>
</protein>
<accession>A0ABV7EX84</accession>
<reference evidence="2" key="1">
    <citation type="journal article" date="2019" name="Int. J. Syst. Evol. Microbiol.">
        <title>The Global Catalogue of Microorganisms (GCM) 10K type strain sequencing project: providing services to taxonomists for standard genome sequencing and annotation.</title>
        <authorList>
            <consortium name="The Broad Institute Genomics Platform"/>
            <consortium name="The Broad Institute Genome Sequencing Center for Infectious Disease"/>
            <person name="Wu L."/>
            <person name="Ma J."/>
        </authorList>
    </citation>
    <scope>NUCLEOTIDE SEQUENCE [LARGE SCALE GENOMIC DNA]</scope>
    <source>
        <strain evidence="2">KCTC 42986</strain>
    </source>
</reference>
<dbReference type="SMART" id="SM00882">
    <property type="entry name" value="CoA_trans"/>
    <property type="match status" value="1"/>
</dbReference>
<dbReference type="RefSeq" id="WP_390325161.1">
    <property type="nucleotide sequence ID" value="NZ_JBHRTP010000003.1"/>
</dbReference>
<dbReference type="SUPFAM" id="SSF100950">
    <property type="entry name" value="NagB/RpiA/CoA transferase-like"/>
    <property type="match status" value="1"/>
</dbReference>
<name>A0ABV7EX84_9BURK</name>
<dbReference type="Proteomes" id="UP001595530">
    <property type="component" value="Unassembled WGS sequence"/>
</dbReference>
<gene>
    <name evidence="1" type="ORF">ACFOFO_00935</name>
</gene>
<evidence type="ECO:0000313" key="2">
    <source>
        <dbReference type="Proteomes" id="UP001595530"/>
    </source>
</evidence>